<evidence type="ECO:0000256" key="3">
    <source>
        <dbReference type="ARBA" id="ARBA00023242"/>
    </source>
</evidence>
<dbReference type="EMBL" id="KN880666">
    <property type="protein sequence ID" value="KIY63892.1"/>
    <property type="molecule type" value="Genomic_DNA"/>
</dbReference>
<evidence type="ECO:0000313" key="7">
    <source>
        <dbReference type="EMBL" id="KIY63892.1"/>
    </source>
</evidence>
<sequence length="582" mass="64030">MADIVITRLHISGLTPSLTADDLTKRLGSFGTVTKTEGFDKLDALGRPRPYGYVTFEATPAQLTRCRNLLSGSTWKGAKLRIADAKPDFSERLEKERQQQAEEPPKKKRKVRLGKYGATEAEDMSLVTLENAASRPGWIVTPTGRLLRPMKMRPDHPLPPQSISEPPRPKMANKKAQKALEKKEAKVRPADVRARRVAIDTRKWEGATPHLKGALLDNLVVEPLRLKPPVPSNQFPLEVETGDVSDDSGESDDDDEEEQDEQDEDEDVHTLRSPSPLFPVSRPAASRSSSPLFPARQGKRASSPFFPVKPNTISKTAIATKQAPAPPIPDGPVDLAAEAKHSLGLLASMFSGDDNEWGRGGDLDLSDVDMDTTKVGNVQPDEEDEGFEVVPVERSMTKVSKITETPANPTPKFTAPTPSTRAPTEEQGTLKAMFKPREEEARFSIAGHLGLDFEMDDDEIPGFAFDQADSATADAIPVPVEITAPALPSRPAVVFDPKAAFFFPCSSKRAGQRDVRDLAREKGWTRWAGSKGLLEGFWRVDDEAEIRKQWEEARGELTQGWKKRSKEAGKLRRRRGGGGADD</sequence>
<proteinExistence type="predicted"/>
<dbReference type="Gene3D" id="3.30.70.330">
    <property type="match status" value="1"/>
</dbReference>
<feature type="compositionally biased region" description="Basic and acidic residues" evidence="5">
    <location>
        <begin position="91"/>
        <end position="105"/>
    </location>
</feature>
<feature type="region of interest" description="Disordered" evidence="5">
    <location>
        <begin position="148"/>
        <end position="192"/>
    </location>
</feature>
<dbReference type="PANTHER" id="PTHR48029:SF1">
    <property type="entry name" value="NUCLEOLAR PROTEIN 8"/>
    <property type="match status" value="1"/>
</dbReference>
<dbReference type="InterPro" id="IPR000504">
    <property type="entry name" value="RRM_dom"/>
</dbReference>
<feature type="region of interest" description="Disordered" evidence="5">
    <location>
        <begin position="227"/>
        <end position="310"/>
    </location>
</feature>
<feature type="compositionally biased region" description="Low complexity" evidence="5">
    <location>
        <begin position="281"/>
        <end position="296"/>
    </location>
</feature>
<accession>A0A0D7B0A1</accession>
<organism evidence="7 8">
    <name type="scientific">Cylindrobasidium torrendii FP15055 ss-10</name>
    <dbReference type="NCBI Taxonomy" id="1314674"/>
    <lineage>
        <taxon>Eukaryota</taxon>
        <taxon>Fungi</taxon>
        <taxon>Dikarya</taxon>
        <taxon>Basidiomycota</taxon>
        <taxon>Agaricomycotina</taxon>
        <taxon>Agaricomycetes</taxon>
        <taxon>Agaricomycetidae</taxon>
        <taxon>Agaricales</taxon>
        <taxon>Marasmiineae</taxon>
        <taxon>Physalacriaceae</taxon>
        <taxon>Cylindrobasidium</taxon>
    </lineage>
</organism>
<dbReference type="Proteomes" id="UP000054007">
    <property type="component" value="Unassembled WGS sequence"/>
</dbReference>
<dbReference type="PANTHER" id="PTHR48029">
    <property type="entry name" value="NUCLEOLAR PROTEIN 8"/>
    <property type="match status" value="1"/>
</dbReference>
<evidence type="ECO:0000256" key="4">
    <source>
        <dbReference type="PROSITE-ProRule" id="PRU00176"/>
    </source>
</evidence>
<dbReference type="CDD" id="cd12226">
    <property type="entry name" value="RRM_NOL8"/>
    <property type="match status" value="1"/>
</dbReference>
<feature type="non-terminal residue" evidence="7">
    <location>
        <position position="1"/>
    </location>
</feature>
<dbReference type="GO" id="GO:0005730">
    <property type="term" value="C:nucleolus"/>
    <property type="evidence" value="ECO:0007669"/>
    <property type="project" value="UniProtKB-SubCell"/>
</dbReference>
<feature type="compositionally biased region" description="Acidic residues" evidence="5">
    <location>
        <begin position="240"/>
        <end position="267"/>
    </location>
</feature>
<feature type="region of interest" description="Disordered" evidence="5">
    <location>
        <begin position="555"/>
        <end position="582"/>
    </location>
</feature>
<dbReference type="OrthoDB" id="21643at2759"/>
<feature type="domain" description="RRM" evidence="6">
    <location>
        <begin position="7"/>
        <end position="87"/>
    </location>
</feature>
<evidence type="ECO:0000259" key="6">
    <source>
        <dbReference type="PROSITE" id="PS50102"/>
    </source>
</evidence>
<evidence type="ECO:0000256" key="2">
    <source>
        <dbReference type="ARBA" id="ARBA00022884"/>
    </source>
</evidence>
<keyword evidence="3" id="KW-0539">Nucleus</keyword>
<keyword evidence="2 4" id="KW-0694">RNA-binding</keyword>
<name>A0A0D7B0A1_9AGAR</name>
<evidence type="ECO:0000313" key="8">
    <source>
        <dbReference type="Proteomes" id="UP000054007"/>
    </source>
</evidence>
<feature type="region of interest" description="Disordered" evidence="5">
    <location>
        <begin position="91"/>
        <end position="112"/>
    </location>
</feature>
<evidence type="ECO:0000256" key="5">
    <source>
        <dbReference type="SAM" id="MobiDB-lite"/>
    </source>
</evidence>
<dbReference type="Pfam" id="PF00076">
    <property type="entry name" value="RRM_1"/>
    <property type="match status" value="1"/>
</dbReference>
<dbReference type="SMART" id="SM00360">
    <property type="entry name" value="RRM"/>
    <property type="match status" value="1"/>
</dbReference>
<dbReference type="InterPro" id="IPR035979">
    <property type="entry name" value="RBD_domain_sf"/>
</dbReference>
<dbReference type="InterPro" id="IPR034138">
    <property type="entry name" value="NOP8_RRM"/>
</dbReference>
<reference evidence="7 8" key="1">
    <citation type="journal article" date="2015" name="Fungal Genet. Biol.">
        <title>Evolution of novel wood decay mechanisms in Agaricales revealed by the genome sequences of Fistulina hepatica and Cylindrobasidium torrendii.</title>
        <authorList>
            <person name="Floudas D."/>
            <person name="Held B.W."/>
            <person name="Riley R."/>
            <person name="Nagy L.G."/>
            <person name="Koehler G."/>
            <person name="Ransdell A.S."/>
            <person name="Younus H."/>
            <person name="Chow J."/>
            <person name="Chiniquy J."/>
            <person name="Lipzen A."/>
            <person name="Tritt A."/>
            <person name="Sun H."/>
            <person name="Haridas S."/>
            <person name="LaButti K."/>
            <person name="Ohm R.A."/>
            <person name="Kues U."/>
            <person name="Blanchette R.A."/>
            <person name="Grigoriev I.V."/>
            <person name="Minto R.E."/>
            <person name="Hibbett D.S."/>
        </authorList>
    </citation>
    <scope>NUCLEOTIDE SEQUENCE [LARGE SCALE GENOMIC DNA]</scope>
    <source>
        <strain evidence="7 8">FP15055 ss-10</strain>
    </source>
</reference>
<protein>
    <recommendedName>
        <fullName evidence="6">RRM domain-containing protein</fullName>
    </recommendedName>
</protein>
<dbReference type="InterPro" id="IPR012677">
    <property type="entry name" value="Nucleotide-bd_a/b_plait_sf"/>
</dbReference>
<gene>
    <name evidence="7" type="ORF">CYLTODRAFT_493552</name>
</gene>
<keyword evidence="8" id="KW-1185">Reference proteome</keyword>
<feature type="region of interest" description="Disordered" evidence="5">
    <location>
        <begin position="403"/>
        <end position="426"/>
    </location>
</feature>
<feature type="compositionally biased region" description="Basic residues" evidence="5">
    <location>
        <begin position="561"/>
        <end position="576"/>
    </location>
</feature>
<dbReference type="STRING" id="1314674.A0A0D7B0A1"/>
<feature type="compositionally biased region" description="Basic and acidic residues" evidence="5">
    <location>
        <begin position="178"/>
        <end position="192"/>
    </location>
</feature>
<dbReference type="SUPFAM" id="SSF54928">
    <property type="entry name" value="RNA-binding domain, RBD"/>
    <property type="match status" value="1"/>
</dbReference>
<dbReference type="GO" id="GO:0003723">
    <property type="term" value="F:RNA binding"/>
    <property type="evidence" value="ECO:0007669"/>
    <property type="project" value="UniProtKB-UniRule"/>
</dbReference>
<dbReference type="AlphaFoldDB" id="A0A0D7B0A1"/>
<dbReference type="PROSITE" id="PS50102">
    <property type="entry name" value="RRM"/>
    <property type="match status" value="1"/>
</dbReference>
<evidence type="ECO:0000256" key="1">
    <source>
        <dbReference type="ARBA" id="ARBA00004604"/>
    </source>
</evidence>
<comment type="subcellular location">
    <subcellularLocation>
        <location evidence="1">Nucleus</location>
        <location evidence="1">Nucleolus</location>
    </subcellularLocation>
</comment>